<dbReference type="Proteomes" id="UP001597083">
    <property type="component" value="Unassembled WGS sequence"/>
</dbReference>
<proteinExistence type="predicted"/>
<comment type="caution">
    <text evidence="1">The sequence shown here is derived from an EMBL/GenBank/DDBJ whole genome shotgun (WGS) entry which is preliminary data.</text>
</comment>
<sequence length="41" mass="4358">MKRLLIVHHTPSPNLQAMYEAVRAGATTDEVGGVEVAARPA</sequence>
<name>A0ABW3CBU7_9ACTN</name>
<reference evidence="2" key="1">
    <citation type="journal article" date="2019" name="Int. J. Syst. Evol. Microbiol.">
        <title>The Global Catalogue of Microorganisms (GCM) 10K type strain sequencing project: providing services to taxonomists for standard genome sequencing and annotation.</title>
        <authorList>
            <consortium name="The Broad Institute Genomics Platform"/>
            <consortium name="The Broad Institute Genome Sequencing Center for Infectious Disease"/>
            <person name="Wu L."/>
            <person name="Ma J."/>
        </authorList>
    </citation>
    <scope>NUCLEOTIDE SEQUENCE [LARGE SCALE GENOMIC DNA]</scope>
    <source>
        <strain evidence="2">JCM 31696</strain>
    </source>
</reference>
<gene>
    <name evidence="1" type="ORF">ACFQ07_07020</name>
</gene>
<feature type="non-terminal residue" evidence="1">
    <location>
        <position position="41"/>
    </location>
</feature>
<protein>
    <submittedName>
        <fullName evidence="1">Flavodoxin</fullName>
    </submittedName>
</protein>
<evidence type="ECO:0000313" key="2">
    <source>
        <dbReference type="Proteomes" id="UP001597083"/>
    </source>
</evidence>
<accession>A0ABW3CBU7</accession>
<organism evidence="1 2">
    <name type="scientific">Actinomadura adrarensis</name>
    <dbReference type="NCBI Taxonomy" id="1819600"/>
    <lineage>
        <taxon>Bacteria</taxon>
        <taxon>Bacillati</taxon>
        <taxon>Actinomycetota</taxon>
        <taxon>Actinomycetes</taxon>
        <taxon>Streptosporangiales</taxon>
        <taxon>Thermomonosporaceae</taxon>
        <taxon>Actinomadura</taxon>
    </lineage>
</organism>
<evidence type="ECO:0000313" key="1">
    <source>
        <dbReference type="EMBL" id="MFD0851966.1"/>
    </source>
</evidence>
<keyword evidence="2" id="KW-1185">Reference proteome</keyword>
<dbReference type="EMBL" id="JBHTIR010000944">
    <property type="protein sequence ID" value="MFD0851966.1"/>
    <property type="molecule type" value="Genomic_DNA"/>
</dbReference>